<feature type="compositionally biased region" description="Low complexity" evidence="1">
    <location>
        <begin position="660"/>
        <end position="687"/>
    </location>
</feature>
<proteinExistence type="predicted"/>
<dbReference type="InterPro" id="IPR056687">
    <property type="entry name" value="DUF7785"/>
</dbReference>
<feature type="region of interest" description="Disordered" evidence="1">
    <location>
        <begin position="568"/>
        <end position="608"/>
    </location>
</feature>
<protein>
    <submittedName>
        <fullName evidence="4">Uncharacterized protein</fullName>
    </submittedName>
</protein>
<feature type="region of interest" description="Disordered" evidence="1">
    <location>
        <begin position="327"/>
        <end position="347"/>
    </location>
</feature>
<feature type="domain" description="DUF7877" evidence="3">
    <location>
        <begin position="63"/>
        <end position="172"/>
    </location>
</feature>
<gene>
    <name evidence="4" type="ORF">OOU_Y34scaffold00126g109</name>
</gene>
<feature type="region of interest" description="Disordered" evidence="1">
    <location>
        <begin position="1"/>
        <end position="65"/>
    </location>
</feature>
<evidence type="ECO:0000259" key="2">
    <source>
        <dbReference type="Pfam" id="PF25009"/>
    </source>
</evidence>
<feature type="compositionally biased region" description="Low complexity" evidence="1">
    <location>
        <begin position="811"/>
        <end position="832"/>
    </location>
</feature>
<evidence type="ECO:0000259" key="3">
    <source>
        <dbReference type="Pfam" id="PF25289"/>
    </source>
</evidence>
<feature type="compositionally biased region" description="Polar residues" evidence="1">
    <location>
        <begin position="882"/>
        <end position="891"/>
    </location>
</feature>
<feature type="region of interest" description="Disordered" evidence="1">
    <location>
        <begin position="441"/>
        <end position="461"/>
    </location>
</feature>
<feature type="region of interest" description="Disordered" evidence="1">
    <location>
        <begin position="930"/>
        <end position="955"/>
    </location>
</feature>
<feature type="compositionally biased region" description="Low complexity" evidence="1">
    <location>
        <begin position="735"/>
        <end position="750"/>
    </location>
</feature>
<evidence type="ECO:0000256" key="1">
    <source>
        <dbReference type="SAM" id="MobiDB-lite"/>
    </source>
</evidence>
<dbReference type="Proteomes" id="UP000011086">
    <property type="component" value="Unassembled WGS sequence"/>
</dbReference>
<evidence type="ECO:0000313" key="4">
    <source>
        <dbReference type="EMBL" id="ELQ43906.1"/>
    </source>
</evidence>
<feature type="compositionally biased region" description="Low complexity" evidence="1">
    <location>
        <begin position="577"/>
        <end position="586"/>
    </location>
</feature>
<dbReference type="AlphaFoldDB" id="A0AA97PR13"/>
<feature type="domain" description="DUF7785" evidence="2">
    <location>
        <begin position="457"/>
        <end position="557"/>
    </location>
</feature>
<name>A0AA97PR13_PYRO3</name>
<feature type="compositionally biased region" description="Low complexity" evidence="1">
    <location>
        <begin position="12"/>
        <end position="27"/>
    </location>
</feature>
<feature type="compositionally biased region" description="Low complexity" evidence="1">
    <location>
        <begin position="934"/>
        <end position="953"/>
    </location>
</feature>
<dbReference type="Pfam" id="PF25009">
    <property type="entry name" value="DUF7785"/>
    <property type="match status" value="1"/>
</dbReference>
<feature type="compositionally biased region" description="Polar residues" evidence="1">
    <location>
        <begin position="587"/>
        <end position="603"/>
    </location>
</feature>
<feature type="region of interest" description="Disordered" evidence="1">
    <location>
        <begin position="88"/>
        <end position="118"/>
    </location>
</feature>
<feature type="compositionally biased region" description="Low complexity" evidence="1">
    <location>
        <begin position="766"/>
        <end position="779"/>
    </location>
</feature>
<feature type="region of interest" description="Disordered" evidence="1">
    <location>
        <begin position="620"/>
        <end position="908"/>
    </location>
</feature>
<sequence length="1117" mass="123322">MAAVAPVQVNGLSTPSLPASPESSASSSKRKRDANDDEAAPKSNTLDEVQPTTNGQEPPKRDERELVRNVFEVLRRFDANNLILYRPISESSSSGEPQAKRQKADEPSASQSIQDKASRGDYVKLDDLVADVKRAVNDAVEALQEATSSEDAQNFDEQLNQVLDFRKKALDLYQREIAYPETPSQASQRFSGEQPESRYALSVYGLAPHGKTLYTNLQLPVRTSTNPEGLLKSISTAKLPQGIIATRVTPHSPKKKMKRAPTLGELYPPAANLPPLQAPKSSKSTTKSNVLGFHQPDPVYKCPHKAGLTYFSQHVAVGQWIDYSNATPSSHSQIKTKQRERAQSLAGHKPSTVELEMSEMETLFRRAFTSFAPSKDDTSAVVPSNHASRIWWQRTGQRHLQRMVDAEEGLDDAPEESANEIPHNDVDVDAVEEAIRNWDGLIDPSLEDGSSKESKQEKSIDDKLMEASDLIETLASHQRNRHLALPTSKDRRSTDPVGADMLYNGSLVQQPGAEETEVYMKLKNALLDIIIDLPPYALSRLDGDKLGDLFISTKLEIRTDVRQGINEEDESVVKARQQQQQQQQQQHMQANAPRQQPHRTPSVSGGVPYVNQQYYATQNRQPAPNAGAPPFYQQSPVRAQPSPLHQRPPMTSAIPPQMAPHASHVQHQSHSPHPQHRSSSSQQYRQPNGYSSAYAPQNPKAPAPYGHNAMPYSGTPGQGQAQRMAAHPGYAHGSPAGTPTQAQQPQRRFPSGNQGFASGYPPQQVPQPQHHQPMYHQQHAGQRPGYPQQYANGQPNMPPRAAHPPQPTPQQHPYSPMQQQHHPHPQQMAQQPRFPQYAASPGPQPGQGHRYPMSGNQAMTPNGAHQGMTPSLGPSGFHTHMSESQQNQIMEQSRRSAQQQMQGGGGVGMNAGLAGIGLKGNFDMQKQLAANRAQQQHNPVMMQQQQQHMSPSPRAQVATPFKLGQFPSRNSIARSDGISGQAFLLSVCEVTHVNPNTTSAVDPPAVAPLQALSDPQRAPAHQPEACVTFSRCRLPAHPNLILEQDEFFVVYELTETDRTVIFGRYGGFWCFHNLVILGRVSIDYLGDIHCPTRMTFLSYGYQVDKASRRPDGVLRSF</sequence>
<feature type="compositionally biased region" description="Basic and acidic residues" evidence="1">
    <location>
        <begin position="449"/>
        <end position="461"/>
    </location>
</feature>
<organism evidence="4">
    <name type="scientific">Pyricularia oryzae (strain Y34)</name>
    <name type="common">Rice blast fungus</name>
    <name type="synonym">Magnaporthe oryzae</name>
    <dbReference type="NCBI Taxonomy" id="1143189"/>
    <lineage>
        <taxon>Eukaryota</taxon>
        <taxon>Fungi</taxon>
        <taxon>Dikarya</taxon>
        <taxon>Ascomycota</taxon>
        <taxon>Pezizomycotina</taxon>
        <taxon>Sordariomycetes</taxon>
        <taxon>Sordariomycetidae</taxon>
        <taxon>Magnaporthales</taxon>
        <taxon>Pyriculariaceae</taxon>
        <taxon>Pyricularia</taxon>
    </lineage>
</organism>
<feature type="compositionally biased region" description="Pro residues" evidence="1">
    <location>
        <begin position="796"/>
        <end position="810"/>
    </location>
</feature>
<accession>A0AA97PR13</accession>
<dbReference type="EMBL" id="JH793916">
    <property type="protein sequence ID" value="ELQ43906.1"/>
    <property type="molecule type" value="Genomic_DNA"/>
</dbReference>
<dbReference type="Pfam" id="PF25289">
    <property type="entry name" value="DUF7877"/>
    <property type="match status" value="1"/>
</dbReference>
<dbReference type="InterPro" id="IPR057199">
    <property type="entry name" value="DUF7877"/>
</dbReference>
<reference evidence="4" key="1">
    <citation type="journal article" date="2012" name="PLoS Genet.">
        <title>Comparative analysis of the genomes of two field isolates of the rice blast fungus Magnaporthe oryzae.</title>
        <authorList>
            <person name="Xue M."/>
            <person name="Yang J."/>
            <person name="Li Z."/>
            <person name="Hu S."/>
            <person name="Yao N."/>
            <person name="Dean R.A."/>
            <person name="Zhao W."/>
            <person name="Shen M."/>
            <person name="Zhang H."/>
            <person name="Li C."/>
            <person name="Liu L."/>
            <person name="Cao L."/>
            <person name="Xu X."/>
            <person name="Xing Y."/>
            <person name="Hsiang T."/>
            <person name="Zhang Z."/>
            <person name="Xu J.R."/>
            <person name="Peng Y.L."/>
        </authorList>
    </citation>
    <scope>NUCLEOTIDE SEQUENCE</scope>
    <source>
        <strain evidence="4">Y34</strain>
    </source>
</reference>
<feature type="compositionally biased region" description="Polar residues" evidence="1">
    <location>
        <begin position="42"/>
        <end position="56"/>
    </location>
</feature>